<dbReference type="OrthoDB" id="5195569at2"/>
<dbReference type="RefSeq" id="WP_045548172.1">
    <property type="nucleotide sequence ID" value="NZ_JZDQ02000026.1"/>
</dbReference>
<accession>A0A1J4N1G9</accession>
<keyword evidence="3" id="KW-1185">Reference proteome</keyword>
<dbReference type="STRING" id="1844.UG56_018390"/>
<comment type="caution">
    <text evidence="2">The sequence shown here is derived from an EMBL/GenBank/DDBJ whole genome shotgun (WGS) entry which is preliminary data.</text>
</comment>
<sequence>MADVKIKIETLSRIATQLDSIVSEFENATSQSEELEADIGNPYGRGDLRDKAQDFEERWDDKRDELKESLKELQEHVKGVVDGFENWDSETALQFQSNTSIQAPGAPGGAPSGAAV</sequence>
<proteinExistence type="predicted"/>
<dbReference type="AlphaFoldDB" id="A0A1J4N1G9"/>
<evidence type="ECO:0000256" key="1">
    <source>
        <dbReference type="SAM" id="MobiDB-lite"/>
    </source>
</evidence>
<protein>
    <recommendedName>
        <fullName evidence="4">Flagellar protein FlgN</fullName>
    </recommendedName>
</protein>
<dbReference type="EMBL" id="JZDQ02000026">
    <property type="protein sequence ID" value="OIJ25378.1"/>
    <property type="molecule type" value="Genomic_DNA"/>
</dbReference>
<evidence type="ECO:0000313" key="3">
    <source>
        <dbReference type="Proteomes" id="UP000033772"/>
    </source>
</evidence>
<evidence type="ECO:0000313" key="2">
    <source>
        <dbReference type="EMBL" id="OIJ25378.1"/>
    </source>
</evidence>
<dbReference type="Proteomes" id="UP000033772">
    <property type="component" value="Unassembled WGS sequence"/>
</dbReference>
<gene>
    <name evidence="2" type="ORF">UG56_018390</name>
</gene>
<name>A0A1J4N1G9_9ACTN</name>
<feature type="region of interest" description="Disordered" evidence="1">
    <location>
        <begin position="27"/>
        <end position="47"/>
    </location>
</feature>
<evidence type="ECO:0008006" key="4">
    <source>
        <dbReference type="Google" id="ProtNLM"/>
    </source>
</evidence>
<organism evidence="2 3">
    <name type="scientific">Nocardioides luteus</name>
    <dbReference type="NCBI Taxonomy" id="1844"/>
    <lineage>
        <taxon>Bacteria</taxon>
        <taxon>Bacillati</taxon>
        <taxon>Actinomycetota</taxon>
        <taxon>Actinomycetes</taxon>
        <taxon>Propionibacteriales</taxon>
        <taxon>Nocardioidaceae</taxon>
        <taxon>Nocardioides</taxon>
    </lineage>
</organism>
<reference evidence="2" key="1">
    <citation type="submission" date="2016-10" db="EMBL/GenBank/DDBJ databases">
        <title>Draft Genome Sequence of Nocardioides luteus Strain BAFB, an Alkane-Degrading Bacterium Isolated from JP-7 Polluted Soil.</title>
        <authorList>
            <person name="Brown L."/>
            <person name="Ruiz O.N."/>
            <person name="Gunasekera T."/>
        </authorList>
    </citation>
    <scope>NUCLEOTIDE SEQUENCE [LARGE SCALE GENOMIC DNA]</scope>
    <source>
        <strain evidence="2">BAFB</strain>
    </source>
</reference>
<dbReference type="Gene3D" id="1.10.287.1060">
    <property type="entry name" value="ESAT-6-like"/>
    <property type="match status" value="1"/>
</dbReference>